<keyword evidence="4 6" id="KW-1133">Transmembrane helix</keyword>
<dbReference type="Proteomes" id="UP000010301">
    <property type="component" value="Unassembled WGS sequence"/>
</dbReference>
<dbReference type="CDD" id="cd06580">
    <property type="entry name" value="TM_PBP1_transp_TpRbsC_like"/>
    <property type="match status" value="1"/>
</dbReference>
<reference evidence="7 8" key="1">
    <citation type="submission" date="2009-01" db="EMBL/GenBank/DDBJ databases">
        <authorList>
            <person name="Qin X."/>
            <person name="Bachman B."/>
            <person name="Battles P."/>
            <person name="Bell A."/>
            <person name="Bess C."/>
            <person name="Bickham C."/>
            <person name="Chaboub L."/>
            <person name="Chen D."/>
            <person name="Coyle M."/>
            <person name="Deiros D.R."/>
            <person name="Dinh H."/>
            <person name="Forbes L."/>
            <person name="Fowler G."/>
            <person name="Francisco L."/>
            <person name="Fu Q."/>
            <person name="Gubbala S."/>
            <person name="Hale W."/>
            <person name="Han Y."/>
            <person name="Hemphill L."/>
            <person name="Highlander S.K."/>
            <person name="Hirani K."/>
            <person name="Hogues M."/>
            <person name="Jackson L."/>
            <person name="Jakkamsetti A."/>
            <person name="Javaid M."/>
            <person name="Jiang H."/>
            <person name="Korchina V."/>
            <person name="Kovar C."/>
            <person name="Lara F."/>
            <person name="Lee S."/>
            <person name="Mata R."/>
            <person name="Mathew T."/>
            <person name="Moen C."/>
            <person name="Morales K."/>
            <person name="Munidasa M."/>
            <person name="Nazareth L."/>
            <person name="Ngo R."/>
            <person name="Nguyen L."/>
            <person name="Okwuonu G."/>
            <person name="Ongeri F."/>
            <person name="Patil S."/>
            <person name="Petrosino J."/>
            <person name="Pham C."/>
            <person name="Pham P."/>
            <person name="Pu L.-L."/>
            <person name="Puazo M."/>
            <person name="Raj R."/>
            <person name="Reid J."/>
            <person name="Rouhana J."/>
            <person name="Saada N."/>
            <person name="Shang Y."/>
            <person name="Simmons D."/>
            <person name="Thornton R."/>
            <person name="Warren J."/>
            <person name="Weissenberger G."/>
            <person name="Zhang J."/>
            <person name="Zhang L."/>
            <person name="Zhou C."/>
            <person name="Zhu D."/>
            <person name="Muzny D."/>
            <person name="Worley K."/>
            <person name="Gibbs R."/>
        </authorList>
    </citation>
    <scope>NUCLEOTIDE SEQUENCE [LARGE SCALE GENOMIC DNA]</scope>
    <source>
        <strain evidence="7 8">DSM 15436</strain>
    </source>
</reference>
<dbReference type="eggNOG" id="COG4603">
    <property type="taxonomic scope" value="Bacteria"/>
</dbReference>
<dbReference type="RefSeq" id="WP_006546517.1">
    <property type="nucleotide sequence ID" value="NZ_DS999543.1"/>
</dbReference>
<accession>C0W102</accession>
<feature type="transmembrane region" description="Helical" evidence="6">
    <location>
        <begin position="153"/>
        <end position="174"/>
    </location>
</feature>
<feature type="transmembrane region" description="Helical" evidence="6">
    <location>
        <begin position="183"/>
        <end position="201"/>
    </location>
</feature>
<dbReference type="GO" id="GO:0005886">
    <property type="term" value="C:plasma membrane"/>
    <property type="evidence" value="ECO:0007669"/>
    <property type="project" value="UniProtKB-SubCell"/>
</dbReference>
<comment type="subcellular location">
    <subcellularLocation>
        <location evidence="1">Cell membrane</location>
        <topology evidence="1">Multi-pass membrane protein</topology>
    </subcellularLocation>
</comment>
<evidence type="ECO:0000256" key="6">
    <source>
        <dbReference type="SAM" id="Phobius"/>
    </source>
</evidence>
<evidence type="ECO:0000313" key="8">
    <source>
        <dbReference type="Proteomes" id="UP000010301"/>
    </source>
</evidence>
<keyword evidence="2" id="KW-1003">Cell membrane</keyword>
<dbReference type="OrthoDB" id="45037at2"/>
<dbReference type="InterPro" id="IPR001851">
    <property type="entry name" value="ABC_transp_permease"/>
</dbReference>
<dbReference type="STRING" id="525245.HMPREF0044_0745"/>
<proteinExistence type="predicted"/>
<evidence type="ECO:0000313" key="7">
    <source>
        <dbReference type="EMBL" id="EEH63726.1"/>
    </source>
</evidence>
<comment type="caution">
    <text evidence="7">The sequence shown here is derived from an EMBL/GenBank/DDBJ whole genome shotgun (WGS) entry which is preliminary data.</text>
</comment>
<feature type="transmembrane region" description="Helical" evidence="6">
    <location>
        <begin position="21"/>
        <end position="44"/>
    </location>
</feature>
<keyword evidence="3 6" id="KW-0812">Transmembrane</keyword>
<organism evidence="7 8">
    <name type="scientific">Gleimia coleocanis DSM 15436</name>
    <dbReference type="NCBI Taxonomy" id="525245"/>
    <lineage>
        <taxon>Bacteria</taxon>
        <taxon>Bacillati</taxon>
        <taxon>Actinomycetota</taxon>
        <taxon>Actinomycetes</taxon>
        <taxon>Actinomycetales</taxon>
        <taxon>Actinomycetaceae</taxon>
        <taxon>Gleimia</taxon>
    </lineage>
</organism>
<dbReference type="PANTHER" id="PTHR47089:SF1">
    <property type="entry name" value="GUANOSINE ABC TRANSPORTER PERMEASE PROTEIN NUPP"/>
    <property type="match status" value="1"/>
</dbReference>
<feature type="transmembrane region" description="Helical" evidence="6">
    <location>
        <begin position="334"/>
        <end position="355"/>
    </location>
</feature>
<dbReference type="AlphaFoldDB" id="C0W102"/>
<evidence type="ECO:0000256" key="3">
    <source>
        <dbReference type="ARBA" id="ARBA00022692"/>
    </source>
</evidence>
<dbReference type="HOGENOM" id="CLU_040769_0_2_11"/>
<dbReference type="GO" id="GO:0022857">
    <property type="term" value="F:transmembrane transporter activity"/>
    <property type="evidence" value="ECO:0007669"/>
    <property type="project" value="InterPro"/>
</dbReference>
<evidence type="ECO:0000256" key="1">
    <source>
        <dbReference type="ARBA" id="ARBA00004651"/>
    </source>
</evidence>
<protein>
    <submittedName>
        <fullName evidence="7">Branched-chain amino acid ABC transporter, permease protein</fullName>
    </submittedName>
</protein>
<name>C0W102_9ACTO</name>
<dbReference type="PANTHER" id="PTHR47089">
    <property type="entry name" value="ABC TRANSPORTER, PERMEASE PROTEIN"/>
    <property type="match status" value="1"/>
</dbReference>
<keyword evidence="8" id="KW-1185">Reference proteome</keyword>
<evidence type="ECO:0000256" key="5">
    <source>
        <dbReference type="ARBA" id="ARBA00023136"/>
    </source>
</evidence>
<keyword evidence="5 6" id="KW-0472">Membrane</keyword>
<dbReference type="Pfam" id="PF02653">
    <property type="entry name" value="BPD_transp_2"/>
    <property type="match status" value="1"/>
</dbReference>
<evidence type="ECO:0000256" key="2">
    <source>
        <dbReference type="ARBA" id="ARBA00022475"/>
    </source>
</evidence>
<gene>
    <name evidence="7" type="ORF">HMPREF0044_0745</name>
</gene>
<feature type="transmembrane region" description="Helical" evidence="6">
    <location>
        <begin position="105"/>
        <end position="122"/>
    </location>
</feature>
<evidence type="ECO:0000256" key="4">
    <source>
        <dbReference type="ARBA" id="ARBA00022989"/>
    </source>
</evidence>
<sequence length="402" mass="42132">MSKETKSQGFAQRIMKRVFGISPLTILGAIAASLLIGAFIVVIFDRDVQLAAASFNTNPGAFFGEVANSFQGFFTSLFRGAIYDYQSNNPTRAIKPIFETMTRSVPLIIAGLAITVAFRAGLFNIGVQGQLAMGAIFATFAGLSFNLPYGLHLIVAIIFALLGGLLWGGIPGFLKAHLGANEVIVTIMMNAITVQLLAFLLKQEFLIGDGTPGKSQTVAATATYPRLFGDVLRLDLSIVVALLAVVFVWWLLERSTFGFELRACGANPDAARTAGMSVSRVILITMAISGALAGLAGTAPTLGTERFLANSTAGSFGFDAITVALLGKATPVGTLLAGILFGALAAGASTMQASAGIPVDIVQITQAIIVLLIAASEAVRYFREKRRVAQNATSATVKGEGK</sequence>
<feature type="transmembrane region" description="Helical" evidence="6">
    <location>
        <begin position="234"/>
        <end position="252"/>
    </location>
</feature>
<dbReference type="EMBL" id="ACFG01000030">
    <property type="protein sequence ID" value="EEH63726.1"/>
    <property type="molecule type" value="Genomic_DNA"/>
</dbReference>
<feature type="transmembrane region" description="Helical" evidence="6">
    <location>
        <begin position="281"/>
        <end position="301"/>
    </location>
</feature>